<dbReference type="Pfam" id="PF07816">
    <property type="entry name" value="DUF1645"/>
    <property type="match status" value="1"/>
</dbReference>
<reference evidence="2 3" key="1">
    <citation type="journal article" date="2018" name="Proc. Natl. Acad. Sci. U.S.A.">
        <title>Draft genome sequence of Camellia sinensis var. sinensis provides insights into the evolution of the tea genome and tea quality.</title>
        <authorList>
            <person name="Wei C."/>
            <person name="Yang H."/>
            <person name="Wang S."/>
            <person name="Zhao J."/>
            <person name="Liu C."/>
            <person name="Gao L."/>
            <person name="Xia E."/>
            <person name="Lu Y."/>
            <person name="Tai Y."/>
            <person name="She G."/>
            <person name="Sun J."/>
            <person name="Cao H."/>
            <person name="Tong W."/>
            <person name="Gao Q."/>
            <person name="Li Y."/>
            <person name="Deng W."/>
            <person name="Jiang X."/>
            <person name="Wang W."/>
            <person name="Chen Q."/>
            <person name="Zhang S."/>
            <person name="Li H."/>
            <person name="Wu J."/>
            <person name="Wang P."/>
            <person name="Li P."/>
            <person name="Shi C."/>
            <person name="Zheng F."/>
            <person name="Jian J."/>
            <person name="Huang B."/>
            <person name="Shan D."/>
            <person name="Shi M."/>
            <person name="Fang C."/>
            <person name="Yue Y."/>
            <person name="Li F."/>
            <person name="Li D."/>
            <person name="Wei S."/>
            <person name="Han B."/>
            <person name="Jiang C."/>
            <person name="Yin Y."/>
            <person name="Xia T."/>
            <person name="Zhang Z."/>
            <person name="Bennetzen J.L."/>
            <person name="Zhao S."/>
            <person name="Wan X."/>
        </authorList>
    </citation>
    <scope>NUCLEOTIDE SEQUENCE [LARGE SCALE GENOMIC DNA]</scope>
    <source>
        <strain evidence="3">cv. Shuchazao</strain>
        <tissue evidence="2">Leaf</tissue>
    </source>
</reference>
<organism evidence="2 3">
    <name type="scientific">Camellia sinensis var. sinensis</name>
    <name type="common">China tea</name>
    <dbReference type="NCBI Taxonomy" id="542762"/>
    <lineage>
        <taxon>Eukaryota</taxon>
        <taxon>Viridiplantae</taxon>
        <taxon>Streptophyta</taxon>
        <taxon>Embryophyta</taxon>
        <taxon>Tracheophyta</taxon>
        <taxon>Spermatophyta</taxon>
        <taxon>Magnoliopsida</taxon>
        <taxon>eudicotyledons</taxon>
        <taxon>Gunneridae</taxon>
        <taxon>Pentapetalae</taxon>
        <taxon>asterids</taxon>
        <taxon>Ericales</taxon>
        <taxon>Theaceae</taxon>
        <taxon>Camellia</taxon>
    </lineage>
</organism>
<dbReference type="PANTHER" id="PTHR36757:SF1">
    <property type="entry name" value="GENOME ASSEMBLY, CHROMOSOME: A04"/>
    <property type="match status" value="1"/>
</dbReference>
<evidence type="ECO:0000313" key="2">
    <source>
        <dbReference type="EMBL" id="THG07448.1"/>
    </source>
</evidence>
<protein>
    <submittedName>
        <fullName evidence="2">Uncharacterized protein</fullName>
    </submittedName>
</protein>
<gene>
    <name evidence="2" type="ORF">TEA_023990</name>
</gene>
<dbReference type="EMBL" id="SDRB02009976">
    <property type="protein sequence ID" value="THG07448.1"/>
    <property type="molecule type" value="Genomic_DNA"/>
</dbReference>
<accession>A0A4S4DVT5</accession>
<comment type="caution">
    <text evidence="2">The sequence shown here is derived from an EMBL/GenBank/DDBJ whole genome shotgun (WGS) entry which is preliminary data.</text>
</comment>
<dbReference type="AlphaFoldDB" id="A0A4S4DVT5"/>
<dbReference type="InterPro" id="IPR012442">
    <property type="entry name" value="DUF1645_plant"/>
</dbReference>
<proteinExistence type="predicted"/>
<feature type="region of interest" description="Disordered" evidence="1">
    <location>
        <begin position="152"/>
        <end position="214"/>
    </location>
</feature>
<dbReference type="Proteomes" id="UP000306102">
    <property type="component" value="Unassembled WGS sequence"/>
</dbReference>
<evidence type="ECO:0000313" key="3">
    <source>
        <dbReference type="Proteomes" id="UP000306102"/>
    </source>
</evidence>
<evidence type="ECO:0000256" key="1">
    <source>
        <dbReference type="SAM" id="MobiDB-lite"/>
    </source>
</evidence>
<feature type="compositionally biased region" description="Low complexity" evidence="1">
    <location>
        <begin position="163"/>
        <end position="195"/>
    </location>
</feature>
<feature type="compositionally biased region" description="Basic residues" evidence="1">
    <location>
        <begin position="205"/>
        <end position="214"/>
    </location>
</feature>
<keyword evidence="3" id="KW-1185">Reference proteome</keyword>
<name>A0A4S4DVT5_CAMSN</name>
<sequence>MAVDVCSEILSLGASPRISFSHDLNNQSDTVRSDASLLDPNFDFHFCISKSFPQELPSADELFSNGKINPIQIKKQVQQSNSILSPEKTGNQNVGEETKKKRLKEFIFSDFDDAEELKPSSRSFWQFRRSNSLNCESGRSKSLIRSLQFLSRSNSTGSAPNPKQIQKQNSVKQQQQQQQQQQPTISYSRSSSSSSLYTKYNPHNSSKKPPLKKNCRAYGNGVRISPVLNIPHNCIAKGTASLFGFGSLFCNGKDKKKKK</sequence>
<feature type="compositionally biased region" description="Polar residues" evidence="1">
    <location>
        <begin position="152"/>
        <end position="161"/>
    </location>
</feature>
<dbReference type="PANTHER" id="PTHR36757">
    <property type="entry name" value="BNAANNG22500D PROTEIN"/>
    <property type="match status" value="1"/>
</dbReference>